<dbReference type="OrthoDB" id="11659at10239"/>
<evidence type="ECO:0000313" key="1">
    <source>
        <dbReference type="EMBL" id="BAQ02828.1"/>
    </source>
</evidence>
<accession>A0A0A8J997</accession>
<keyword evidence="2" id="KW-1185">Reference proteome</keyword>
<dbReference type="RefSeq" id="YP_010843506.1">
    <property type="nucleotide sequence ID" value="NC_027399.1"/>
</dbReference>
<reference evidence="1 2" key="1">
    <citation type="journal article" date="2014" name="Antimicrob. Agents Chemother.">
        <title>Identification of capsular types in carbapenem-resistant Klebsiella pneumoniae strains by wzc sequencing and implications in capsule depolymerase treatment.</title>
        <authorList>
            <person name="Pan Y.-J."/>
            <person name="Lin T.-L."/>
            <person name="Lin Y.-T."/>
            <person name="Su P.-A."/>
            <person name="Chen C.-T."/>
            <person name="Hsieh P.-F."/>
            <person name="Hsu C.-R."/>
            <person name="Chen C.-C."/>
            <person name="Hsieh Y.-C."/>
            <person name="Wang J.-T."/>
        </authorList>
    </citation>
    <scope>NUCLEOTIDE SEQUENCE [LARGE SCALE GENOMIC DNA]</scope>
</reference>
<proteinExistence type="predicted"/>
<dbReference type="KEGG" id="vg:80645691"/>
<protein>
    <submittedName>
        <fullName evidence="1">Uncharacterized protein</fullName>
    </submittedName>
</protein>
<organism evidence="1 2">
    <name type="scientific">Klebsiella phage K64-1</name>
    <name type="common">Bacteriophage K64-1</name>
    <dbReference type="NCBI Taxonomy" id="1439894"/>
    <lineage>
        <taxon>Viruses</taxon>
        <taxon>Duplodnaviria</taxon>
        <taxon>Heunggongvirae</taxon>
        <taxon>Uroviricota</taxon>
        <taxon>Caudoviricetes</taxon>
        <taxon>Alcyoneusvirus</taxon>
        <taxon>Alcyoneusvirus K641</taxon>
    </lineage>
</organism>
<sequence>MSIPSKLYVARSYAGTDKINGSIIDATKDHTKAYQDKKSRVDQRHRHNTLASLELDNVPTKGFSVVKQYSYVSRECFFSIHHPRGFEFNISVQNMIDLIANNNIINGSFVDEMYFDDKLQLINSNTEAFEKMKKREEIKEKNKNTKENLKCGSGFVYLKNEFYYCGKVHAISVHANKDYALTDKSRSYDLVYDIGKKLYSLCNDLSKYQIEQRALLNTKTDLETEVQKANTYFQSTVKKEYAPLSDQREPVLIHTKSFKKSDLRIQYNDISYSEMSNGVNYFCSNLLYLAEYNNNTYRVFFGLNKNYKPGVYRHYSNDYDIINSGNFEIYCAYPCTVSENTLEMDVDINSHYSFAMWGAYKSPFYPPSKRYDAYSTSYKNKKELIHLDPSNTVLKVGRYYLQGK</sequence>
<evidence type="ECO:0000313" key="2">
    <source>
        <dbReference type="Proteomes" id="UP000202478"/>
    </source>
</evidence>
<organismHost>
    <name type="scientific">Klebsiella</name>
    <dbReference type="NCBI Taxonomy" id="570"/>
</organismHost>
<dbReference type="Proteomes" id="UP000202478">
    <property type="component" value="Segment"/>
</dbReference>
<dbReference type="EMBL" id="AB897757">
    <property type="protein sequence ID" value="BAQ02828.1"/>
    <property type="molecule type" value="Genomic_DNA"/>
</dbReference>
<dbReference type="GeneID" id="80645691"/>
<name>A0A0A8J997_BPK64</name>